<evidence type="ECO:0000256" key="1">
    <source>
        <dbReference type="ARBA" id="ARBA00023015"/>
    </source>
</evidence>
<feature type="chain" id="PRO_5022879244" evidence="3">
    <location>
        <begin position="26"/>
        <end position="321"/>
    </location>
</feature>
<dbReference type="InterPro" id="IPR026881">
    <property type="entry name" value="WYL_dom"/>
</dbReference>
<evidence type="ECO:0000313" key="5">
    <source>
        <dbReference type="EMBL" id="KAA2234752.1"/>
    </source>
</evidence>
<evidence type="ECO:0000256" key="3">
    <source>
        <dbReference type="SAM" id="SignalP"/>
    </source>
</evidence>
<feature type="domain" description="HTH deoR-type" evidence="4">
    <location>
        <begin position="2"/>
        <end position="60"/>
    </location>
</feature>
<keyword evidence="2" id="KW-0804">Transcription</keyword>
<dbReference type="GO" id="GO:0003700">
    <property type="term" value="F:DNA-binding transcription factor activity"/>
    <property type="evidence" value="ECO:0007669"/>
    <property type="project" value="InterPro"/>
</dbReference>
<comment type="caution">
    <text evidence="5">The sequence shown here is derived from an EMBL/GenBank/DDBJ whole genome shotgun (WGS) entry which is preliminary data.</text>
</comment>
<dbReference type="InterPro" id="IPR028349">
    <property type="entry name" value="PafC-like"/>
</dbReference>
<dbReference type="PANTHER" id="PTHR34580:SF1">
    <property type="entry name" value="PROTEIN PAFC"/>
    <property type="match status" value="1"/>
</dbReference>
<dbReference type="AlphaFoldDB" id="A0A5B2V8I9"/>
<name>A0A5B2V8I9_9HYPH</name>
<dbReference type="InterPro" id="IPR013196">
    <property type="entry name" value="HTH_11"/>
</dbReference>
<dbReference type="Pfam" id="PF25583">
    <property type="entry name" value="WCX"/>
    <property type="match status" value="1"/>
</dbReference>
<organism evidence="5 6">
    <name type="scientific">Salinarimonas soli</name>
    <dbReference type="NCBI Taxonomy" id="1638099"/>
    <lineage>
        <taxon>Bacteria</taxon>
        <taxon>Pseudomonadati</taxon>
        <taxon>Pseudomonadota</taxon>
        <taxon>Alphaproteobacteria</taxon>
        <taxon>Hyphomicrobiales</taxon>
        <taxon>Salinarimonadaceae</taxon>
        <taxon>Salinarimonas</taxon>
    </lineage>
</organism>
<dbReference type="InterPro" id="IPR036390">
    <property type="entry name" value="WH_DNA-bd_sf"/>
</dbReference>
<dbReference type="PROSITE" id="PS52050">
    <property type="entry name" value="WYL"/>
    <property type="match status" value="1"/>
</dbReference>
<dbReference type="SUPFAM" id="SSF46785">
    <property type="entry name" value="Winged helix' DNA-binding domain"/>
    <property type="match status" value="1"/>
</dbReference>
<dbReference type="Pfam" id="PF13280">
    <property type="entry name" value="WYL"/>
    <property type="match status" value="1"/>
</dbReference>
<keyword evidence="3" id="KW-0732">Signal</keyword>
<dbReference type="Proteomes" id="UP000323142">
    <property type="component" value="Unassembled WGS sequence"/>
</dbReference>
<dbReference type="PROSITE" id="PS51000">
    <property type="entry name" value="HTH_DEOR_2"/>
    <property type="match status" value="1"/>
</dbReference>
<feature type="signal peptide" evidence="3">
    <location>
        <begin position="1"/>
        <end position="25"/>
    </location>
</feature>
<dbReference type="Pfam" id="PF08279">
    <property type="entry name" value="HTH_11"/>
    <property type="match status" value="1"/>
</dbReference>
<dbReference type="PIRSF" id="PIRSF016838">
    <property type="entry name" value="PafC"/>
    <property type="match status" value="1"/>
</dbReference>
<keyword evidence="6" id="KW-1185">Reference proteome</keyword>
<sequence length="321" mass="34976">MRASRLLSILILLQLRGRLTAEALAAEFEVSVRTVYRDIEALSAAGVPVYADRGPGGGFALLDGYRTRLTGLTATEAESLFLAGLPGPAAELGLKATMRAAQAKLLAALPEGRSVERIASRFHLDPTEWYQAAETSPRLPAVAQAVWDERCLWLRYESWAGTRERVVEPLGLVLKGGAWYLVAAVGADRRTYKVASILAHHVLTDKAFTRPADFDLADHWAASQRRFEAQLRPNRAQVRASPLGLTRIEALGAYARRAVAQAAPAEADGWRTLDLPIEGLDYAARQLLGLGPEVVVLAPAELRFRLRELAQGVATLHRNSS</sequence>
<keyword evidence="1" id="KW-0805">Transcription regulation</keyword>
<evidence type="ECO:0000259" key="4">
    <source>
        <dbReference type="PROSITE" id="PS51000"/>
    </source>
</evidence>
<dbReference type="Gene3D" id="1.10.10.10">
    <property type="entry name" value="Winged helix-like DNA-binding domain superfamily/Winged helix DNA-binding domain"/>
    <property type="match status" value="1"/>
</dbReference>
<dbReference type="InterPro" id="IPR036388">
    <property type="entry name" value="WH-like_DNA-bd_sf"/>
</dbReference>
<protein>
    <submittedName>
        <fullName evidence="5">WYL domain-containing protein</fullName>
    </submittedName>
</protein>
<dbReference type="EMBL" id="VUOA01000044">
    <property type="protein sequence ID" value="KAA2234752.1"/>
    <property type="molecule type" value="Genomic_DNA"/>
</dbReference>
<evidence type="ECO:0000256" key="2">
    <source>
        <dbReference type="ARBA" id="ARBA00023163"/>
    </source>
</evidence>
<dbReference type="OrthoDB" id="9807255at2"/>
<dbReference type="InterPro" id="IPR057727">
    <property type="entry name" value="WCX_dom"/>
</dbReference>
<gene>
    <name evidence="5" type="ORF">F0L46_23060</name>
</gene>
<reference evidence="5 6" key="1">
    <citation type="submission" date="2019-09" db="EMBL/GenBank/DDBJ databases">
        <title>Salinarimonas rosea gen. nov., sp. nov., a new member of the a-2 subgroup of the Proteobacteria.</title>
        <authorList>
            <person name="Liu J."/>
        </authorList>
    </citation>
    <scope>NUCLEOTIDE SEQUENCE [LARGE SCALE GENOMIC DNA]</scope>
    <source>
        <strain evidence="5 6">BN140002</strain>
    </source>
</reference>
<evidence type="ECO:0000313" key="6">
    <source>
        <dbReference type="Proteomes" id="UP000323142"/>
    </source>
</evidence>
<reference evidence="5 6" key="2">
    <citation type="submission" date="2019-09" db="EMBL/GenBank/DDBJ databases">
        <authorList>
            <person name="Jin C."/>
        </authorList>
    </citation>
    <scope>NUCLEOTIDE SEQUENCE [LARGE SCALE GENOMIC DNA]</scope>
    <source>
        <strain evidence="5 6">BN140002</strain>
    </source>
</reference>
<dbReference type="InterPro" id="IPR051534">
    <property type="entry name" value="CBASS_pafABC_assoc_protein"/>
</dbReference>
<dbReference type="RefSeq" id="WP_149821965.1">
    <property type="nucleotide sequence ID" value="NZ_VUOA01000044.1"/>
</dbReference>
<accession>A0A5B2V8I9</accession>
<proteinExistence type="predicted"/>
<dbReference type="InterPro" id="IPR001034">
    <property type="entry name" value="DeoR_HTH"/>
</dbReference>
<dbReference type="PANTHER" id="PTHR34580">
    <property type="match status" value="1"/>
</dbReference>